<proteinExistence type="predicted"/>
<evidence type="ECO:0000313" key="3">
    <source>
        <dbReference type="Proteomes" id="UP000535182"/>
    </source>
</evidence>
<reference evidence="2 3" key="1">
    <citation type="submission" date="2020-08" db="EMBL/GenBank/DDBJ databases">
        <title>Genomic Encyclopedia of Type Strains, Phase IV (KMG-V): Genome sequencing to study the core and pangenomes of soil and plant-associated prokaryotes.</title>
        <authorList>
            <person name="Whitman W."/>
        </authorList>
    </citation>
    <scope>NUCLEOTIDE SEQUENCE [LARGE SCALE GENOMIC DNA]</scope>
    <source>
        <strain evidence="2 3">X5P2</strain>
    </source>
</reference>
<feature type="region of interest" description="Disordered" evidence="1">
    <location>
        <begin position="30"/>
        <end position="57"/>
    </location>
</feature>
<organism evidence="2 3">
    <name type="scientific">Tunturiibacter gelidiferens</name>
    <dbReference type="NCBI Taxonomy" id="3069689"/>
    <lineage>
        <taxon>Bacteria</taxon>
        <taxon>Pseudomonadati</taxon>
        <taxon>Acidobacteriota</taxon>
        <taxon>Terriglobia</taxon>
        <taxon>Terriglobales</taxon>
        <taxon>Acidobacteriaceae</taxon>
        <taxon>Tunturiibacter</taxon>
    </lineage>
</organism>
<protein>
    <submittedName>
        <fullName evidence="2">Uncharacterized protein</fullName>
    </submittedName>
</protein>
<comment type="caution">
    <text evidence="2">The sequence shown here is derived from an EMBL/GenBank/DDBJ whole genome shotgun (WGS) entry which is preliminary data.</text>
</comment>
<accession>A0A9X0QGG4</accession>
<evidence type="ECO:0000313" key="2">
    <source>
        <dbReference type="EMBL" id="MBB5329988.1"/>
    </source>
</evidence>
<name>A0A9X0QGG4_9BACT</name>
<dbReference type="RefSeq" id="WP_183978977.1">
    <property type="nucleotide sequence ID" value="NZ_JACHEB010000008.1"/>
</dbReference>
<dbReference type="AlphaFoldDB" id="A0A9X0QGG4"/>
<gene>
    <name evidence="2" type="ORF">HDF14_003617</name>
</gene>
<dbReference type="Proteomes" id="UP000535182">
    <property type="component" value="Unassembled WGS sequence"/>
</dbReference>
<dbReference type="EMBL" id="JACHEB010000008">
    <property type="protein sequence ID" value="MBB5329988.1"/>
    <property type="molecule type" value="Genomic_DNA"/>
</dbReference>
<evidence type="ECO:0000256" key="1">
    <source>
        <dbReference type="SAM" id="MobiDB-lite"/>
    </source>
</evidence>
<sequence length="57" mass="6385">MRTNVLRWNRLKRRAAALKVDVQTLIRLDAAQQRETSPATDDGQRDDIVPAAPEVSA</sequence>
<keyword evidence="3" id="KW-1185">Reference proteome</keyword>